<dbReference type="OrthoDB" id="3295542at2"/>
<accession>A0A368VS38</accession>
<dbReference type="Proteomes" id="UP000253495">
    <property type="component" value="Unassembled WGS sequence"/>
</dbReference>
<evidence type="ECO:0000313" key="2">
    <source>
        <dbReference type="EMBL" id="RCW43935.1"/>
    </source>
</evidence>
<comment type="caution">
    <text evidence="2">The sequence shown here is derived from an EMBL/GenBank/DDBJ whole genome shotgun (WGS) entry which is preliminary data.</text>
</comment>
<keyword evidence="1" id="KW-0472">Membrane</keyword>
<protein>
    <submittedName>
        <fullName evidence="2">Uncharacterized protein (TIGR02611 family)</fullName>
    </submittedName>
</protein>
<feature type="transmembrane region" description="Helical" evidence="1">
    <location>
        <begin position="98"/>
        <end position="124"/>
    </location>
</feature>
<gene>
    <name evidence="2" type="ORF">DFQ14_10579</name>
</gene>
<evidence type="ECO:0000313" key="3">
    <source>
        <dbReference type="Proteomes" id="UP000253495"/>
    </source>
</evidence>
<dbReference type="RefSeq" id="WP_114452944.1">
    <property type="nucleotide sequence ID" value="NZ_QPJC01000005.1"/>
</dbReference>
<proteinExistence type="predicted"/>
<feature type="transmembrane region" description="Helical" evidence="1">
    <location>
        <begin position="30"/>
        <end position="50"/>
    </location>
</feature>
<organism evidence="2 3">
    <name type="scientific">Halopolyspora algeriensis</name>
    <dbReference type="NCBI Taxonomy" id="1500506"/>
    <lineage>
        <taxon>Bacteria</taxon>
        <taxon>Bacillati</taxon>
        <taxon>Actinomycetota</taxon>
        <taxon>Actinomycetes</taxon>
        <taxon>Actinomycetes incertae sedis</taxon>
        <taxon>Halopolyspora</taxon>
    </lineage>
</organism>
<feature type="transmembrane region" description="Helical" evidence="1">
    <location>
        <begin position="56"/>
        <end position="77"/>
    </location>
</feature>
<evidence type="ECO:0000256" key="1">
    <source>
        <dbReference type="SAM" id="Phobius"/>
    </source>
</evidence>
<dbReference type="NCBIfam" id="TIGR02611">
    <property type="entry name" value="TIGR02611 family protein"/>
    <property type="match status" value="1"/>
</dbReference>
<name>A0A368VS38_9ACTN</name>
<sequence length="142" mass="16462">MPRHPRLHAWRDRLHERRERIRRRPTLNTIYRGALGAVGGIVFLAGILMVPYPGPGWITVFAGLGILGTEFAWAHRVNMFAKHHYHRWMWWVSRQHPFVKLLVMTGTCLVVLVTLWLLGAFALLGEWVGLPWGWLQSPLLEP</sequence>
<keyword evidence="3" id="KW-1185">Reference proteome</keyword>
<keyword evidence="1" id="KW-0812">Transmembrane</keyword>
<reference evidence="2 3" key="1">
    <citation type="submission" date="2018-07" db="EMBL/GenBank/DDBJ databases">
        <title>Genomic Encyclopedia of Type Strains, Phase III (KMG-III): the genomes of soil and plant-associated and newly described type strains.</title>
        <authorList>
            <person name="Whitman W."/>
        </authorList>
    </citation>
    <scope>NUCLEOTIDE SEQUENCE [LARGE SCALE GENOMIC DNA]</scope>
    <source>
        <strain evidence="2 3">CECT 8575</strain>
    </source>
</reference>
<dbReference type="EMBL" id="QPJC01000005">
    <property type="protein sequence ID" value="RCW43935.1"/>
    <property type="molecule type" value="Genomic_DNA"/>
</dbReference>
<dbReference type="InterPro" id="IPR013434">
    <property type="entry name" value="CHP02611"/>
</dbReference>
<dbReference type="Pfam" id="PF09656">
    <property type="entry name" value="PGPGW"/>
    <property type="match status" value="1"/>
</dbReference>
<keyword evidence="1" id="KW-1133">Transmembrane helix</keyword>
<dbReference type="InterPro" id="IPR019099">
    <property type="entry name" value="Uncharacterised_PGPGW_TM"/>
</dbReference>
<dbReference type="AlphaFoldDB" id="A0A368VS38"/>